<feature type="domain" description="GH16" evidence="11">
    <location>
        <begin position="134"/>
        <end position="540"/>
    </location>
</feature>
<keyword evidence="6 10" id="KW-0472">Membrane</keyword>
<feature type="region of interest" description="Disordered" evidence="9">
    <location>
        <begin position="1"/>
        <end position="20"/>
    </location>
</feature>
<proteinExistence type="inferred from homology"/>
<dbReference type="GO" id="GO:0015926">
    <property type="term" value="F:glucosidase activity"/>
    <property type="evidence" value="ECO:0007669"/>
    <property type="project" value="TreeGrafter"/>
</dbReference>
<dbReference type="AlphaFoldDB" id="A0A8H5HR28"/>
<name>A0A8H5HR28_9AGAR</name>
<dbReference type="GO" id="GO:0031505">
    <property type="term" value="P:fungal-type cell wall organization"/>
    <property type="evidence" value="ECO:0007669"/>
    <property type="project" value="TreeGrafter"/>
</dbReference>
<sequence length="568" mass="62478">MDSPHPADSPKSPPSTPVRSLHLSASSPFLSPSISYGKLYRESWFSLSPDPRLWGSDLSTDLVETDDEIHNPDVQQGKLGDAHDLSFSRRGVANLGCLIFLITGFLMLFIGYPVISYARKHRGIANAFSLGGINSTGQVPSMGNFGLIDLDTPEDAHFRDSRRDGSRWQLVFSDEFNTDGRSFYPGDDPYWEAADLHYWVSLFCDPGQDFQWYDPAAVTTEDGALVITFSEMQTHGLNYQGGLISSWNKFCFTGGMIETSVQLPGANNIVGMWPAIWTLGNLGRAGYGATLEGMALLKWPYTYDACDVGTAPNQTLNGEPYAATIDGDPSYGDALSYLPGQRLSRCTCADDTSHPGPKHTDGTFVGRAAPEIDVFEAQVTGKPLRGQVSQSAQFAPFNRAWIWQNTSDNEIIANPAISVQNNFVGSATQQANSVVTDTNQQCYELNTQCYSVYGFEYKPGYDDAYISWISENLTSWTMNAPGVGPDPSVSISSRAISQEPMYLIINLGMSRNFGYIDFEHLTFPNHLRVDYIRIYQPPDAVNIGCSPPGFPTEAYINKLVQTTVNSVI</sequence>
<organism evidence="12 13">
    <name type="scientific">Tricholomella constricta</name>
    <dbReference type="NCBI Taxonomy" id="117010"/>
    <lineage>
        <taxon>Eukaryota</taxon>
        <taxon>Fungi</taxon>
        <taxon>Dikarya</taxon>
        <taxon>Basidiomycota</taxon>
        <taxon>Agaricomycotina</taxon>
        <taxon>Agaricomycetes</taxon>
        <taxon>Agaricomycetidae</taxon>
        <taxon>Agaricales</taxon>
        <taxon>Tricholomatineae</taxon>
        <taxon>Lyophyllaceae</taxon>
        <taxon>Tricholomella</taxon>
    </lineage>
</organism>
<evidence type="ECO:0000256" key="2">
    <source>
        <dbReference type="ARBA" id="ARBA00010962"/>
    </source>
</evidence>
<dbReference type="Proteomes" id="UP000565441">
    <property type="component" value="Unassembled WGS sequence"/>
</dbReference>
<accession>A0A8H5HR28</accession>
<dbReference type="InterPro" id="IPR000757">
    <property type="entry name" value="Beta-glucanase-like"/>
</dbReference>
<dbReference type="InterPro" id="IPR005629">
    <property type="entry name" value="Skn1/Kre6/Sbg1"/>
</dbReference>
<evidence type="ECO:0000256" key="4">
    <source>
        <dbReference type="ARBA" id="ARBA00022968"/>
    </source>
</evidence>
<comment type="subcellular location">
    <subcellularLocation>
        <location evidence="1">Membrane</location>
        <topology evidence="1">Single-pass type II membrane protein</topology>
    </subcellularLocation>
</comment>
<evidence type="ECO:0000256" key="8">
    <source>
        <dbReference type="ARBA" id="ARBA00023316"/>
    </source>
</evidence>
<reference evidence="12 13" key="1">
    <citation type="journal article" date="2020" name="ISME J.">
        <title>Uncovering the hidden diversity of litter-decomposition mechanisms in mushroom-forming fungi.</title>
        <authorList>
            <person name="Floudas D."/>
            <person name="Bentzer J."/>
            <person name="Ahren D."/>
            <person name="Johansson T."/>
            <person name="Persson P."/>
            <person name="Tunlid A."/>
        </authorList>
    </citation>
    <scope>NUCLEOTIDE SEQUENCE [LARGE SCALE GENOMIC DNA]</scope>
    <source>
        <strain evidence="12 13">CBS 661.87</strain>
    </source>
</reference>
<dbReference type="Pfam" id="PF03935">
    <property type="entry name" value="SKN1_KRE6_Sbg1"/>
    <property type="match status" value="1"/>
</dbReference>
<dbReference type="EMBL" id="JAACJP010000001">
    <property type="protein sequence ID" value="KAF5387660.1"/>
    <property type="molecule type" value="Genomic_DNA"/>
</dbReference>
<evidence type="ECO:0000256" key="7">
    <source>
        <dbReference type="ARBA" id="ARBA00023180"/>
    </source>
</evidence>
<keyword evidence="5 10" id="KW-1133">Transmembrane helix</keyword>
<dbReference type="PROSITE" id="PS51762">
    <property type="entry name" value="GH16_2"/>
    <property type="match status" value="1"/>
</dbReference>
<feature type="transmembrane region" description="Helical" evidence="10">
    <location>
        <begin position="92"/>
        <end position="115"/>
    </location>
</feature>
<keyword evidence="13" id="KW-1185">Reference proteome</keyword>
<keyword evidence="8" id="KW-0961">Cell wall biogenesis/degradation</keyword>
<gene>
    <name evidence="12" type="ORF">D9615_000597</name>
</gene>
<dbReference type="InterPro" id="IPR013320">
    <property type="entry name" value="ConA-like_dom_sf"/>
</dbReference>
<evidence type="ECO:0000256" key="5">
    <source>
        <dbReference type="ARBA" id="ARBA00022989"/>
    </source>
</evidence>
<evidence type="ECO:0000256" key="10">
    <source>
        <dbReference type="SAM" id="Phobius"/>
    </source>
</evidence>
<evidence type="ECO:0000259" key="11">
    <source>
        <dbReference type="PROSITE" id="PS51762"/>
    </source>
</evidence>
<dbReference type="PANTHER" id="PTHR31361">
    <property type="entry name" value="BETA-GLUCAN SYNTHESIS-ASSOCIATED PROTEIN KRE6-RELATED"/>
    <property type="match status" value="1"/>
</dbReference>
<dbReference type="GO" id="GO:0005789">
    <property type="term" value="C:endoplasmic reticulum membrane"/>
    <property type="evidence" value="ECO:0007669"/>
    <property type="project" value="TreeGrafter"/>
</dbReference>
<dbReference type="GO" id="GO:0005886">
    <property type="term" value="C:plasma membrane"/>
    <property type="evidence" value="ECO:0007669"/>
    <property type="project" value="TreeGrafter"/>
</dbReference>
<protein>
    <recommendedName>
        <fullName evidence="11">GH16 domain-containing protein</fullName>
    </recommendedName>
</protein>
<evidence type="ECO:0000256" key="3">
    <source>
        <dbReference type="ARBA" id="ARBA00022692"/>
    </source>
</evidence>
<dbReference type="OrthoDB" id="412647at2759"/>
<evidence type="ECO:0000256" key="9">
    <source>
        <dbReference type="SAM" id="MobiDB-lite"/>
    </source>
</evidence>
<evidence type="ECO:0000256" key="1">
    <source>
        <dbReference type="ARBA" id="ARBA00004606"/>
    </source>
</evidence>
<dbReference type="Gene3D" id="2.60.120.200">
    <property type="match status" value="2"/>
</dbReference>
<dbReference type="PANTHER" id="PTHR31361:SF1">
    <property type="entry name" value="BETA-GLUCAN SYNTHESIS-ASSOCIATED PROTEIN KRE6-RELATED"/>
    <property type="match status" value="1"/>
</dbReference>
<evidence type="ECO:0000313" key="12">
    <source>
        <dbReference type="EMBL" id="KAF5387660.1"/>
    </source>
</evidence>
<dbReference type="GO" id="GO:0006078">
    <property type="term" value="P:(1-&gt;6)-beta-D-glucan biosynthetic process"/>
    <property type="evidence" value="ECO:0007669"/>
    <property type="project" value="TreeGrafter"/>
</dbReference>
<keyword evidence="4" id="KW-0735">Signal-anchor</keyword>
<evidence type="ECO:0000256" key="6">
    <source>
        <dbReference type="ARBA" id="ARBA00023136"/>
    </source>
</evidence>
<dbReference type="SUPFAM" id="SSF49899">
    <property type="entry name" value="Concanavalin A-like lectins/glucanases"/>
    <property type="match status" value="1"/>
</dbReference>
<comment type="similarity">
    <text evidence="2">Belongs to the SKN1/KRE6 family.</text>
</comment>
<evidence type="ECO:0000313" key="13">
    <source>
        <dbReference type="Proteomes" id="UP000565441"/>
    </source>
</evidence>
<keyword evidence="7" id="KW-0325">Glycoprotein</keyword>
<comment type="caution">
    <text evidence="12">The sequence shown here is derived from an EMBL/GenBank/DDBJ whole genome shotgun (WGS) entry which is preliminary data.</text>
</comment>
<keyword evidence="3 10" id="KW-0812">Transmembrane</keyword>